<feature type="compositionally biased region" description="Polar residues" evidence="3">
    <location>
        <begin position="51"/>
        <end position="77"/>
    </location>
</feature>
<dbReference type="CDD" id="cd12148">
    <property type="entry name" value="fungal_TF_MHR"/>
    <property type="match status" value="1"/>
</dbReference>
<comment type="caution">
    <text evidence="4">The sequence shown here is derived from an EMBL/GenBank/DDBJ whole genome shotgun (WGS) entry which is preliminary data.</text>
</comment>
<dbReference type="Proteomes" id="UP001338125">
    <property type="component" value="Unassembled WGS sequence"/>
</dbReference>
<accession>A0ABR0SPJ2</accession>
<evidence type="ECO:0000256" key="2">
    <source>
        <dbReference type="ARBA" id="ARBA00023242"/>
    </source>
</evidence>
<dbReference type="PANTHER" id="PTHR31001">
    <property type="entry name" value="UNCHARACTERIZED TRANSCRIPTIONAL REGULATORY PROTEIN"/>
    <property type="match status" value="1"/>
</dbReference>
<organism evidence="4 5">
    <name type="scientific">Cladobotryum mycophilum</name>
    <dbReference type="NCBI Taxonomy" id="491253"/>
    <lineage>
        <taxon>Eukaryota</taxon>
        <taxon>Fungi</taxon>
        <taxon>Dikarya</taxon>
        <taxon>Ascomycota</taxon>
        <taxon>Pezizomycotina</taxon>
        <taxon>Sordariomycetes</taxon>
        <taxon>Hypocreomycetidae</taxon>
        <taxon>Hypocreales</taxon>
        <taxon>Hypocreaceae</taxon>
        <taxon>Cladobotryum</taxon>
    </lineage>
</organism>
<gene>
    <name evidence="4" type="ORF">PT974_07512</name>
</gene>
<keyword evidence="5" id="KW-1185">Reference proteome</keyword>
<evidence type="ECO:0000256" key="1">
    <source>
        <dbReference type="ARBA" id="ARBA00004123"/>
    </source>
</evidence>
<reference evidence="4 5" key="1">
    <citation type="submission" date="2024-01" db="EMBL/GenBank/DDBJ databases">
        <title>Complete genome of Cladobotryum mycophilum ATHUM6906.</title>
        <authorList>
            <person name="Christinaki A.C."/>
            <person name="Myridakis A.I."/>
            <person name="Kouvelis V.N."/>
        </authorList>
    </citation>
    <scope>NUCLEOTIDE SEQUENCE [LARGE SCALE GENOMIC DNA]</scope>
    <source>
        <strain evidence="4 5">ATHUM6906</strain>
    </source>
</reference>
<evidence type="ECO:0000256" key="3">
    <source>
        <dbReference type="SAM" id="MobiDB-lite"/>
    </source>
</evidence>
<dbReference type="PANTHER" id="PTHR31001:SF87">
    <property type="entry name" value="COL-21"/>
    <property type="match status" value="1"/>
</dbReference>
<protein>
    <submittedName>
        <fullName evidence="4">Transcription factor sol4</fullName>
    </submittedName>
</protein>
<proteinExistence type="predicted"/>
<keyword evidence="2" id="KW-0539">Nucleus</keyword>
<dbReference type="EMBL" id="JAVFKD010000012">
    <property type="protein sequence ID" value="KAK5994072.1"/>
    <property type="molecule type" value="Genomic_DNA"/>
</dbReference>
<evidence type="ECO:0000313" key="5">
    <source>
        <dbReference type="Proteomes" id="UP001338125"/>
    </source>
</evidence>
<dbReference type="InterPro" id="IPR050613">
    <property type="entry name" value="Sec_Metabolite_Reg"/>
</dbReference>
<feature type="compositionally biased region" description="Basic and acidic residues" evidence="3">
    <location>
        <begin position="38"/>
        <end position="50"/>
    </location>
</feature>
<feature type="region of interest" description="Disordered" evidence="3">
    <location>
        <begin position="34"/>
        <end position="78"/>
    </location>
</feature>
<sequence>MLSSLDVQCNRESPCNHCSRRLCFDECVYIGSSGSEPTGRRTDTSSEKARSTVSNQSSLNLRNEANTPTYPTPTSLTGAPWSGRSLAESFGYCENSNSNTLALIKKLGLPCHGDSYSHGASPALTPDAADDVHRHLEHKPDRQILDFLVQYFVTEVHWLDQLVHIPWLLERYHEWWTLERLTLVADLEFVILILRICSYALQFLPSPGYTLDKIRGVSLAEIRSTCDELANNLEAISTAVDGRGSLIRVQHLAFFGLHCQMEGKIVEFCEVLGRAVRLAQIMGMHHDTTVSRQGMRRSDQEMERRTFCNLILQARLADFWRRAAPTPGTDYDIIAAEEGYDRFCREYLSQLPATFALVDPDQRWDKQFPKLPMQRKLLHIAIYDSLCWNFRPLLSRQASSLPAYKSALLGSQTRALAVAALNTMDSVAQLHTLLGDCHTRLPVIGFSTFEAAVLLVYLCTNPLFPGQGPRDDVPICNAGAPGIDPLQAGMRNVTRAGCLNAVHTALRRLQKLAEVSGMADIGANTLSQLLAKASEADSGVGPDAGTLMQNQQHIRDAGRGMTPLSTHLETANTMDDISDWLASEPADLPSLSDLMSMSETLTAGDESNWSAFDASNEY</sequence>
<comment type="subcellular location">
    <subcellularLocation>
        <location evidence="1">Nucleus</location>
    </subcellularLocation>
</comment>
<name>A0ABR0SPJ2_9HYPO</name>
<evidence type="ECO:0000313" key="4">
    <source>
        <dbReference type="EMBL" id="KAK5994072.1"/>
    </source>
</evidence>